<name>A0AB37CJ56_STRSL</name>
<protein>
    <recommendedName>
        <fullName evidence="3">PqqD family protein</fullName>
    </recommendedName>
</protein>
<gene>
    <name evidence="1" type="ORF">FHI56_00555</name>
</gene>
<dbReference type="RefSeq" id="WP_145517131.1">
    <property type="nucleotide sequence ID" value="NZ_CP040803.1"/>
</dbReference>
<dbReference type="Proteomes" id="UP000322622">
    <property type="component" value="Plasmid pSAL813"/>
</dbReference>
<accession>A0AB37CJ56</accession>
<organism evidence="1 2">
    <name type="scientific">Streptococcus salivarius</name>
    <dbReference type="NCBI Taxonomy" id="1304"/>
    <lineage>
        <taxon>Bacteria</taxon>
        <taxon>Bacillati</taxon>
        <taxon>Bacillota</taxon>
        <taxon>Bacilli</taxon>
        <taxon>Lactobacillales</taxon>
        <taxon>Streptococcaceae</taxon>
        <taxon>Streptococcus</taxon>
    </lineage>
</organism>
<sequence>MLYKVNRDVEITEENGYQVIHRYSDDSYFSLENDTLFILLSYNGLNKLQDIAKSFAKYKGISNNKALEYVEQIQKYLVSEGIIVIDEN</sequence>
<evidence type="ECO:0000313" key="1">
    <source>
        <dbReference type="EMBL" id="QEM31519.1"/>
    </source>
</evidence>
<evidence type="ECO:0008006" key="3">
    <source>
        <dbReference type="Google" id="ProtNLM"/>
    </source>
</evidence>
<dbReference type="EMBL" id="CP040803">
    <property type="protein sequence ID" value="QEM31519.1"/>
    <property type="molecule type" value="Genomic_DNA"/>
</dbReference>
<dbReference type="AlphaFoldDB" id="A0AB37CJ56"/>
<reference evidence="1 2" key="1">
    <citation type="submission" date="2019-06" db="EMBL/GenBank/DDBJ databases">
        <title>Complete genome sequence of Streptococcus salivarius LAB813.</title>
        <authorList>
            <person name="Levesque C.M."/>
            <person name="Gong S.-G."/>
            <person name="Dufour D."/>
            <person name="Barbour A."/>
        </authorList>
    </citation>
    <scope>NUCLEOTIDE SEQUENCE [LARGE SCALE GENOMIC DNA]</scope>
    <source>
        <strain evidence="1 2">LAB813</strain>
        <plasmid evidence="2">psal813</plasmid>
    </source>
</reference>
<evidence type="ECO:0000313" key="2">
    <source>
        <dbReference type="Proteomes" id="UP000322622"/>
    </source>
</evidence>
<keyword evidence="1" id="KW-0614">Plasmid</keyword>
<geneLocation type="plasmid" evidence="2">
    <name>psal813</name>
</geneLocation>
<proteinExistence type="predicted"/>